<keyword evidence="2" id="KW-1185">Reference proteome</keyword>
<evidence type="ECO:0000313" key="1">
    <source>
        <dbReference type="EMBL" id="MBE9030637.1"/>
    </source>
</evidence>
<dbReference type="EMBL" id="JADEXQ010000040">
    <property type="protein sequence ID" value="MBE9030637.1"/>
    <property type="molecule type" value="Genomic_DNA"/>
</dbReference>
<accession>A0A928VQF0</accession>
<dbReference type="Pfam" id="PF14105">
    <property type="entry name" value="DUF4278"/>
    <property type="match status" value="1"/>
</dbReference>
<gene>
    <name evidence="1" type="ORF">IQ266_12935</name>
</gene>
<protein>
    <submittedName>
        <fullName evidence="1">DUF4278 domain-containing protein</fullName>
    </submittedName>
</protein>
<evidence type="ECO:0000313" key="2">
    <source>
        <dbReference type="Proteomes" id="UP000625316"/>
    </source>
</evidence>
<dbReference type="RefSeq" id="WP_264325467.1">
    <property type="nucleotide sequence ID" value="NZ_JADEXQ010000040.1"/>
</dbReference>
<dbReference type="AlphaFoldDB" id="A0A928VQF0"/>
<comment type="caution">
    <text evidence="1">The sequence shown here is derived from an EMBL/GenBank/DDBJ whole genome shotgun (WGS) entry which is preliminary data.</text>
</comment>
<sequence>MKLLYRGASYTINNQSAQSPSAVDSSRQADVRLTYRGSSYERQPESVLVAATAKANVSTATLMYRGQTYDRRVPVSSSEPTMPTADITLAIAS</sequence>
<proteinExistence type="predicted"/>
<organism evidence="1 2">
    <name type="scientific">Romeriopsis navalis LEGE 11480</name>
    <dbReference type="NCBI Taxonomy" id="2777977"/>
    <lineage>
        <taxon>Bacteria</taxon>
        <taxon>Bacillati</taxon>
        <taxon>Cyanobacteriota</taxon>
        <taxon>Cyanophyceae</taxon>
        <taxon>Leptolyngbyales</taxon>
        <taxon>Leptolyngbyaceae</taxon>
        <taxon>Romeriopsis</taxon>
        <taxon>Romeriopsis navalis</taxon>
    </lineage>
</organism>
<dbReference type="InterPro" id="IPR025458">
    <property type="entry name" value="DUF4278"/>
</dbReference>
<dbReference type="Proteomes" id="UP000625316">
    <property type="component" value="Unassembled WGS sequence"/>
</dbReference>
<name>A0A928VQF0_9CYAN</name>
<reference evidence="1" key="1">
    <citation type="submission" date="2020-10" db="EMBL/GenBank/DDBJ databases">
        <authorList>
            <person name="Castelo-Branco R."/>
            <person name="Eusebio N."/>
            <person name="Adriana R."/>
            <person name="Vieira A."/>
            <person name="Brugerolle De Fraissinette N."/>
            <person name="Rezende De Castro R."/>
            <person name="Schneider M.P."/>
            <person name="Vasconcelos V."/>
            <person name="Leao P.N."/>
        </authorList>
    </citation>
    <scope>NUCLEOTIDE SEQUENCE</scope>
    <source>
        <strain evidence="1">LEGE 11480</strain>
    </source>
</reference>